<feature type="compositionally biased region" description="Basic and acidic residues" evidence="1">
    <location>
        <begin position="158"/>
        <end position="169"/>
    </location>
</feature>
<dbReference type="AlphaFoldDB" id="A0AAW1L566"/>
<feature type="compositionally biased region" description="Acidic residues" evidence="1">
    <location>
        <begin position="76"/>
        <end position="105"/>
    </location>
</feature>
<accession>A0AAW1L566</accession>
<evidence type="ECO:0000256" key="1">
    <source>
        <dbReference type="SAM" id="MobiDB-lite"/>
    </source>
</evidence>
<gene>
    <name evidence="2" type="ORF">QE152_g18886</name>
</gene>
<comment type="caution">
    <text evidence="2">The sequence shown here is derived from an EMBL/GenBank/DDBJ whole genome shotgun (WGS) entry which is preliminary data.</text>
</comment>
<protein>
    <submittedName>
        <fullName evidence="2">Uncharacterized protein</fullName>
    </submittedName>
</protein>
<keyword evidence="3" id="KW-1185">Reference proteome</keyword>
<sequence length="169" mass="20313">MSETAQTPELSPMLTHSLMTGRRPTKNLTPHRTDAEDHEREIFRLELKGKTKKEFKRRSKKRKQKTNRKTKKNINSEEEKDDNDEKEEEDAEEEVEDEGEEEDEEKLTLYIMKEELTEKIMGALINVDSLRKENKKDYDEEDEYDDSEEDDNDEQEDVERKDDEEQKRR</sequence>
<feature type="compositionally biased region" description="Basic and acidic residues" evidence="1">
    <location>
        <begin position="129"/>
        <end position="138"/>
    </location>
</feature>
<proteinExistence type="predicted"/>
<feature type="region of interest" description="Disordered" evidence="1">
    <location>
        <begin position="123"/>
        <end position="169"/>
    </location>
</feature>
<feature type="compositionally biased region" description="Basic and acidic residues" evidence="1">
    <location>
        <begin position="31"/>
        <end position="49"/>
    </location>
</feature>
<evidence type="ECO:0000313" key="3">
    <source>
        <dbReference type="Proteomes" id="UP001458880"/>
    </source>
</evidence>
<evidence type="ECO:0000313" key="2">
    <source>
        <dbReference type="EMBL" id="KAK9728021.1"/>
    </source>
</evidence>
<feature type="region of interest" description="Disordered" evidence="1">
    <location>
        <begin position="1"/>
        <end position="110"/>
    </location>
</feature>
<dbReference type="Proteomes" id="UP001458880">
    <property type="component" value="Unassembled WGS sequence"/>
</dbReference>
<dbReference type="EMBL" id="JASPKY010000173">
    <property type="protein sequence ID" value="KAK9728021.1"/>
    <property type="molecule type" value="Genomic_DNA"/>
</dbReference>
<organism evidence="2 3">
    <name type="scientific">Popillia japonica</name>
    <name type="common">Japanese beetle</name>
    <dbReference type="NCBI Taxonomy" id="7064"/>
    <lineage>
        <taxon>Eukaryota</taxon>
        <taxon>Metazoa</taxon>
        <taxon>Ecdysozoa</taxon>
        <taxon>Arthropoda</taxon>
        <taxon>Hexapoda</taxon>
        <taxon>Insecta</taxon>
        <taxon>Pterygota</taxon>
        <taxon>Neoptera</taxon>
        <taxon>Endopterygota</taxon>
        <taxon>Coleoptera</taxon>
        <taxon>Polyphaga</taxon>
        <taxon>Scarabaeiformia</taxon>
        <taxon>Scarabaeidae</taxon>
        <taxon>Rutelinae</taxon>
        <taxon>Popillia</taxon>
    </lineage>
</organism>
<name>A0AAW1L566_POPJA</name>
<feature type="compositionally biased region" description="Basic residues" evidence="1">
    <location>
        <begin position="50"/>
        <end position="72"/>
    </location>
</feature>
<reference evidence="2 3" key="1">
    <citation type="journal article" date="2024" name="BMC Genomics">
        <title>De novo assembly and annotation of Popillia japonica's genome with initial clues to its potential as an invasive pest.</title>
        <authorList>
            <person name="Cucini C."/>
            <person name="Boschi S."/>
            <person name="Funari R."/>
            <person name="Cardaioli E."/>
            <person name="Iannotti N."/>
            <person name="Marturano G."/>
            <person name="Paoli F."/>
            <person name="Bruttini M."/>
            <person name="Carapelli A."/>
            <person name="Frati F."/>
            <person name="Nardi F."/>
        </authorList>
    </citation>
    <scope>NUCLEOTIDE SEQUENCE [LARGE SCALE GENOMIC DNA]</scope>
    <source>
        <strain evidence="2">DMR45628</strain>
    </source>
</reference>
<feature type="compositionally biased region" description="Acidic residues" evidence="1">
    <location>
        <begin position="139"/>
        <end position="157"/>
    </location>
</feature>